<sequence>MAWSPMCLYTWHAFWFFCHSLIACHSLPTNIACTFESTDWCGWYYPGGTWGNAPMYWYRRWGSTPSSGTGPSGAKEGSYYLYVEASGSANNPYKSFWLYSATFSAKSNWLFSFGYHMYGSTMGELSLEGRDGTTYTTLWRVSGSQGWAWLDAHVIVPSSVNKFRFVAKTGYSWSSDIAIDGLVVRSIDRENFMVLSGPCASTGGCVTSPNHPHNYGNSESCEILAPEEPLYFTQFATEEGKDALTFGGQAYSGSAGPPQGATTSLMILWNCDVANTFSGWQICTAYELTLVFCKPNFT</sequence>
<organism evidence="3 4">
    <name type="scientific">Durusdinium trenchii</name>
    <dbReference type="NCBI Taxonomy" id="1381693"/>
    <lineage>
        <taxon>Eukaryota</taxon>
        <taxon>Sar</taxon>
        <taxon>Alveolata</taxon>
        <taxon>Dinophyceae</taxon>
        <taxon>Suessiales</taxon>
        <taxon>Symbiodiniaceae</taxon>
        <taxon>Durusdinium</taxon>
    </lineage>
</organism>
<evidence type="ECO:0000259" key="2">
    <source>
        <dbReference type="PROSITE" id="PS50060"/>
    </source>
</evidence>
<keyword evidence="1" id="KW-0732">Signal</keyword>
<dbReference type="PROSITE" id="PS50060">
    <property type="entry name" value="MAM_2"/>
    <property type="match status" value="1"/>
</dbReference>
<proteinExistence type="predicted"/>
<dbReference type="CDD" id="cd06263">
    <property type="entry name" value="MAM"/>
    <property type="match status" value="1"/>
</dbReference>
<dbReference type="SMART" id="SM00137">
    <property type="entry name" value="MAM"/>
    <property type="match status" value="1"/>
</dbReference>
<evidence type="ECO:0000313" key="4">
    <source>
        <dbReference type="Proteomes" id="UP001642484"/>
    </source>
</evidence>
<dbReference type="Pfam" id="PF00629">
    <property type="entry name" value="MAM"/>
    <property type="match status" value="1"/>
</dbReference>
<dbReference type="InterPro" id="IPR013320">
    <property type="entry name" value="ConA-like_dom_sf"/>
</dbReference>
<keyword evidence="4" id="KW-1185">Reference proteome</keyword>
<protein>
    <recommendedName>
        <fullName evidence="2">MAM domain-containing protein</fullName>
    </recommendedName>
</protein>
<dbReference type="InterPro" id="IPR000998">
    <property type="entry name" value="MAM_dom"/>
</dbReference>
<accession>A0ABP0I6I2</accession>
<reference evidence="3 4" key="1">
    <citation type="submission" date="2024-02" db="EMBL/GenBank/DDBJ databases">
        <authorList>
            <person name="Chen Y."/>
            <person name="Shah S."/>
            <person name="Dougan E. K."/>
            <person name="Thang M."/>
            <person name="Chan C."/>
        </authorList>
    </citation>
    <scope>NUCLEOTIDE SEQUENCE [LARGE SCALE GENOMIC DNA]</scope>
</reference>
<dbReference type="Gene3D" id="2.60.120.200">
    <property type="match status" value="1"/>
</dbReference>
<feature type="signal peptide" evidence="1">
    <location>
        <begin position="1"/>
        <end position="26"/>
    </location>
</feature>
<dbReference type="PANTHER" id="PTHR23282">
    <property type="entry name" value="APICAL ENDOSOMAL GLYCOPROTEIN PRECURSOR"/>
    <property type="match status" value="1"/>
</dbReference>
<name>A0ABP0I6I2_9DINO</name>
<dbReference type="EMBL" id="CAXAMN010002191">
    <property type="protein sequence ID" value="CAK8998187.1"/>
    <property type="molecule type" value="Genomic_DNA"/>
</dbReference>
<dbReference type="SUPFAM" id="SSF49899">
    <property type="entry name" value="Concanavalin A-like lectins/glucanases"/>
    <property type="match status" value="1"/>
</dbReference>
<evidence type="ECO:0000256" key="1">
    <source>
        <dbReference type="SAM" id="SignalP"/>
    </source>
</evidence>
<feature type="chain" id="PRO_5045356876" description="MAM domain-containing protein" evidence="1">
    <location>
        <begin position="27"/>
        <end position="298"/>
    </location>
</feature>
<dbReference type="Proteomes" id="UP001642484">
    <property type="component" value="Unassembled WGS sequence"/>
</dbReference>
<feature type="domain" description="MAM" evidence="2">
    <location>
        <begin position="31"/>
        <end position="201"/>
    </location>
</feature>
<evidence type="ECO:0000313" key="3">
    <source>
        <dbReference type="EMBL" id="CAK8998187.1"/>
    </source>
</evidence>
<comment type="caution">
    <text evidence="3">The sequence shown here is derived from an EMBL/GenBank/DDBJ whole genome shotgun (WGS) entry which is preliminary data.</text>
</comment>
<dbReference type="InterPro" id="IPR051560">
    <property type="entry name" value="MAM_domain-containing"/>
</dbReference>
<dbReference type="PANTHER" id="PTHR23282:SF101">
    <property type="entry name" value="MAM DOMAIN-CONTAINING PROTEIN"/>
    <property type="match status" value="1"/>
</dbReference>
<gene>
    <name evidence="3" type="ORF">CCMP2556_LOCUS5151</name>
</gene>